<gene>
    <name evidence="5" type="ORF">CH371_11945</name>
</gene>
<evidence type="ECO:0000313" key="5">
    <source>
        <dbReference type="EMBL" id="PJZ65634.1"/>
    </source>
</evidence>
<dbReference type="InterPro" id="IPR011050">
    <property type="entry name" value="Pectin_lyase_fold/virulence"/>
</dbReference>
<organism evidence="5 6">
    <name type="scientific">Leptospira wolffii</name>
    <dbReference type="NCBI Taxonomy" id="409998"/>
    <lineage>
        <taxon>Bacteria</taxon>
        <taxon>Pseudomonadati</taxon>
        <taxon>Spirochaetota</taxon>
        <taxon>Spirochaetia</taxon>
        <taxon>Leptospirales</taxon>
        <taxon>Leptospiraceae</taxon>
        <taxon>Leptospira</taxon>
    </lineage>
</organism>
<dbReference type="InterPro" id="IPR051550">
    <property type="entry name" value="SCF-Subunits/Alg-Epimerases"/>
</dbReference>
<dbReference type="SMART" id="SM00710">
    <property type="entry name" value="PbH1"/>
    <property type="match status" value="9"/>
</dbReference>
<evidence type="ECO:0000256" key="2">
    <source>
        <dbReference type="ARBA" id="ARBA00022737"/>
    </source>
</evidence>
<dbReference type="InterPro" id="IPR007742">
    <property type="entry name" value="NosD_dom"/>
</dbReference>
<protein>
    <submittedName>
        <fullName evidence="5">ABC transporter substrate-binding protein</fullName>
    </submittedName>
</protein>
<dbReference type="PANTHER" id="PTHR22990">
    <property type="entry name" value="F-BOX ONLY PROTEIN"/>
    <property type="match status" value="1"/>
</dbReference>
<keyword evidence="2" id="KW-0677">Repeat</keyword>
<dbReference type="InterPro" id="IPR022441">
    <property type="entry name" value="Para_beta_helix_rpt-2"/>
</dbReference>
<feature type="domain" description="Carbohydrate-binding/sugar hydrolysis" evidence="4">
    <location>
        <begin position="209"/>
        <end position="380"/>
    </location>
</feature>
<dbReference type="InterPro" id="IPR012334">
    <property type="entry name" value="Pectin_lyas_fold"/>
</dbReference>
<comment type="caution">
    <text evidence="5">The sequence shown here is derived from an EMBL/GenBank/DDBJ whole genome shotgun (WGS) entry which is preliminary data.</text>
</comment>
<feature type="domain" description="Carbohydrate-binding/sugar hydrolysis" evidence="4">
    <location>
        <begin position="61"/>
        <end position="202"/>
    </location>
</feature>
<evidence type="ECO:0000256" key="3">
    <source>
        <dbReference type="ARBA" id="ARBA00022786"/>
    </source>
</evidence>
<dbReference type="EMBL" id="NPDT01000004">
    <property type="protein sequence ID" value="PJZ65634.1"/>
    <property type="molecule type" value="Genomic_DNA"/>
</dbReference>
<keyword evidence="3" id="KW-0833">Ubl conjugation pathway</keyword>
<dbReference type="PANTHER" id="PTHR22990:SF15">
    <property type="entry name" value="F-BOX ONLY PROTEIN 10"/>
    <property type="match status" value="1"/>
</dbReference>
<name>A0A2M9ZB68_9LEPT</name>
<dbReference type="AlphaFoldDB" id="A0A2M9ZB68"/>
<dbReference type="InterPro" id="IPR006626">
    <property type="entry name" value="PbH1"/>
</dbReference>
<reference evidence="5 6" key="1">
    <citation type="submission" date="2017-07" db="EMBL/GenBank/DDBJ databases">
        <title>Leptospira spp. isolated from tropical soils.</title>
        <authorList>
            <person name="Thibeaux R."/>
            <person name="Iraola G."/>
            <person name="Ferres I."/>
            <person name="Bierque E."/>
            <person name="Girault D."/>
            <person name="Soupe-Gilbert M.-E."/>
            <person name="Picardeau M."/>
            <person name="Goarant C."/>
        </authorList>
    </citation>
    <scope>NUCLEOTIDE SEQUENCE [LARGE SCALE GENOMIC DNA]</scope>
    <source>
        <strain evidence="5 6">FH2-C-A2</strain>
    </source>
</reference>
<dbReference type="Pfam" id="PF05048">
    <property type="entry name" value="NosD"/>
    <property type="match status" value="1"/>
</dbReference>
<dbReference type="NCBIfam" id="TIGR04247">
    <property type="entry name" value="NosD_copper_fam"/>
    <property type="match status" value="1"/>
</dbReference>
<evidence type="ECO:0000256" key="1">
    <source>
        <dbReference type="ARBA" id="ARBA00004906"/>
    </source>
</evidence>
<proteinExistence type="predicted"/>
<dbReference type="InterPro" id="IPR006633">
    <property type="entry name" value="Carb-bd_sugar_hydrolysis-dom"/>
</dbReference>
<evidence type="ECO:0000313" key="6">
    <source>
        <dbReference type="Proteomes" id="UP000231912"/>
    </source>
</evidence>
<dbReference type="RefSeq" id="WP_100759090.1">
    <property type="nucleotide sequence ID" value="NZ_NPDT01000004.1"/>
</dbReference>
<comment type="pathway">
    <text evidence="1">Protein modification; protein ubiquitination.</text>
</comment>
<evidence type="ECO:0000259" key="4">
    <source>
        <dbReference type="SMART" id="SM00722"/>
    </source>
</evidence>
<accession>A0A2M9ZB68</accession>
<sequence>MEYIPKRCLQVFTRSSWIAVFFCLSYSIPSHLIAREITVCPECKVSKISQAIDLSRDGDSILLGKGLYREGGLIISKKIGIRGVPGSIVDGNKEKHVFDVRSDGVSILGLKIVGSGISDITEYAGIHAEDVRGCRFVENTFEDTAYAVYLANVDGCSILENTAIGNAYNEVSGGNGIHLWSSKNVLIRGNKIRKHRDGIYLEFSSGLKIEDNVSEYNIRYGMHFMFSSDNDFRGNEFSNNSAGVAVMYSKNILVENNKFVNNWGNGAYGLLLKEISDGIFVKNEFHGNTVAIFSDGCNRNYFTHNRIGNNGWGIRILGNSDSNTFAKNDFRDNVFDVSTNAKTTSNRFLQNYWDRYRGYDLDRDTFGDTPYKPVHFFGYWVAEYPFLMILYESPVVLFLQGLEKAFPIVTPLDFEDATPSMREIL</sequence>
<dbReference type="Proteomes" id="UP000231912">
    <property type="component" value="Unassembled WGS sequence"/>
</dbReference>
<dbReference type="SUPFAM" id="SSF51126">
    <property type="entry name" value="Pectin lyase-like"/>
    <property type="match status" value="1"/>
</dbReference>
<dbReference type="Gene3D" id="2.160.20.10">
    <property type="entry name" value="Single-stranded right-handed beta-helix, Pectin lyase-like"/>
    <property type="match status" value="2"/>
</dbReference>
<dbReference type="NCBIfam" id="TIGR03804">
    <property type="entry name" value="para_beta_helix"/>
    <property type="match status" value="3"/>
</dbReference>
<dbReference type="SMART" id="SM00722">
    <property type="entry name" value="CASH"/>
    <property type="match status" value="2"/>
</dbReference>
<dbReference type="InterPro" id="IPR026464">
    <property type="entry name" value="NosD_copper_fam"/>
</dbReference>